<feature type="compositionally biased region" description="Polar residues" evidence="1">
    <location>
        <begin position="50"/>
        <end position="64"/>
    </location>
</feature>
<organism evidence="3 4">
    <name type="scientific">Riccia fluitans</name>
    <dbReference type="NCBI Taxonomy" id="41844"/>
    <lineage>
        <taxon>Eukaryota</taxon>
        <taxon>Viridiplantae</taxon>
        <taxon>Streptophyta</taxon>
        <taxon>Embryophyta</taxon>
        <taxon>Marchantiophyta</taxon>
        <taxon>Marchantiopsida</taxon>
        <taxon>Marchantiidae</taxon>
        <taxon>Marchantiales</taxon>
        <taxon>Ricciaceae</taxon>
        <taxon>Riccia</taxon>
    </lineage>
</organism>
<keyword evidence="4" id="KW-1185">Reference proteome</keyword>
<dbReference type="AlphaFoldDB" id="A0ABD1Z435"/>
<accession>A0ABD1Z435</accession>
<dbReference type="Proteomes" id="UP001605036">
    <property type="component" value="Unassembled WGS sequence"/>
</dbReference>
<evidence type="ECO:0000256" key="2">
    <source>
        <dbReference type="SAM" id="SignalP"/>
    </source>
</evidence>
<feature type="region of interest" description="Disordered" evidence="1">
    <location>
        <begin position="37"/>
        <end position="64"/>
    </location>
</feature>
<evidence type="ECO:0008006" key="5">
    <source>
        <dbReference type="Google" id="ProtNLM"/>
    </source>
</evidence>
<feature type="chain" id="PRO_5044874556" description="Secreted protein" evidence="2">
    <location>
        <begin position="17"/>
        <end position="81"/>
    </location>
</feature>
<name>A0ABD1Z435_9MARC</name>
<comment type="caution">
    <text evidence="3">The sequence shown here is derived from an EMBL/GenBank/DDBJ whole genome shotgun (WGS) entry which is preliminary data.</text>
</comment>
<evidence type="ECO:0000313" key="3">
    <source>
        <dbReference type="EMBL" id="KAL2642540.1"/>
    </source>
</evidence>
<evidence type="ECO:0000256" key="1">
    <source>
        <dbReference type="SAM" id="MobiDB-lite"/>
    </source>
</evidence>
<protein>
    <recommendedName>
        <fullName evidence="5">Secreted protein</fullName>
    </recommendedName>
</protein>
<feature type="signal peptide" evidence="2">
    <location>
        <begin position="1"/>
        <end position="16"/>
    </location>
</feature>
<keyword evidence="2" id="KW-0732">Signal</keyword>
<reference evidence="3 4" key="1">
    <citation type="submission" date="2024-09" db="EMBL/GenBank/DDBJ databases">
        <title>Chromosome-scale assembly of Riccia fluitans.</title>
        <authorList>
            <person name="Paukszto L."/>
            <person name="Sawicki J."/>
            <person name="Karawczyk K."/>
            <person name="Piernik-Szablinska J."/>
            <person name="Szczecinska M."/>
            <person name="Mazdziarz M."/>
        </authorList>
    </citation>
    <scope>NUCLEOTIDE SEQUENCE [LARGE SCALE GENOMIC DNA]</scope>
    <source>
        <strain evidence="3">Rf_01</strain>
        <tissue evidence="3">Aerial parts of the thallus</tissue>
    </source>
</reference>
<sequence>MFRFLLLLFTFGFRNGKHEALTAKEVMIVRRHVAVGRRKQRAGVGRNGGTDPSQAKQQEHQVTARTCEEEANAAKHRGNTV</sequence>
<evidence type="ECO:0000313" key="4">
    <source>
        <dbReference type="Proteomes" id="UP001605036"/>
    </source>
</evidence>
<proteinExistence type="predicted"/>
<gene>
    <name evidence="3" type="ORF">R1flu_010127</name>
</gene>
<dbReference type="EMBL" id="JBHFFA010000002">
    <property type="protein sequence ID" value="KAL2642540.1"/>
    <property type="molecule type" value="Genomic_DNA"/>
</dbReference>